<dbReference type="EMBL" id="AUZX01004984">
    <property type="protein sequence ID" value="EQD69501.1"/>
    <property type="molecule type" value="Genomic_DNA"/>
</dbReference>
<dbReference type="Pfam" id="PF04307">
    <property type="entry name" value="YdjM"/>
    <property type="match status" value="1"/>
</dbReference>
<feature type="transmembrane region" description="Helical" evidence="1">
    <location>
        <begin position="82"/>
        <end position="113"/>
    </location>
</feature>
<name>T1B9A8_9ZZZZ</name>
<accession>T1B9A8</accession>
<evidence type="ECO:0000313" key="2">
    <source>
        <dbReference type="EMBL" id="EQD69501.1"/>
    </source>
</evidence>
<comment type="caution">
    <text evidence="2">The sequence shown here is derived from an EMBL/GenBank/DDBJ whole genome shotgun (WGS) entry which is preliminary data.</text>
</comment>
<proteinExistence type="predicted"/>
<dbReference type="PROSITE" id="PS51257">
    <property type="entry name" value="PROKAR_LIPOPROTEIN"/>
    <property type="match status" value="1"/>
</dbReference>
<reference evidence="2" key="1">
    <citation type="submission" date="2013-08" db="EMBL/GenBank/DDBJ databases">
        <authorList>
            <person name="Mendez C."/>
            <person name="Richter M."/>
            <person name="Ferrer M."/>
            <person name="Sanchez J."/>
        </authorList>
    </citation>
    <scope>NUCLEOTIDE SEQUENCE</scope>
</reference>
<keyword evidence="1" id="KW-0472">Membrane</keyword>
<keyword evidence="1" id="KW-0812">Transmembrane</keyword>
<feature type="non-terminal residue" evidence="2">
    <location>
        <position position="156"/>
    </location>
</feature>
<gene>
    <name evidence="2" type="ORF">B1A_06886</name>
</gene>
<protein>
    <submittedName>
        <fullName evidence="2">Membrane-bound metal-dependent hydrolase</fullName>
    </submittedName>
</protein>
<dbReference type="AlphaFoldDB" id="T1B9A8"/>
<dbReference type="GO" id="GO:0016787">
    <property type="term" value="F:hydrolase activity"/>
    <property type="evidence" value="ECO:0007669"/>
    <property type="project" value="UniProtKB-KW"/>
</dbReference>
<feature type="transmembrane region" description="Helical" evidence="1">
    <location>
        <begin position="125"/>
        <end position="144"/>
    </location>
</feature>
<keyword evidence="1" id="KW-1133">Transmembrane helix</keyword>
<sequence length="156" mass="16237">MLGRDHALLGGLGYLAVAPMILHSPTWPNLGVGCVTSAAFALLPDIDEPGSTVSRKLGPISRTVSHVTNAVAGGHRQATHSLLFAALVGIATWFALFSPTAIAIIVAASFLLVFRMLLPAILRHVPFIGLAGLLLTGGSAYWAYHLTAPLAGRVPP</sequence>
<organism evidence="2">
    <name type="scientific">mine drainage metagenome</name>
    <dbReference type="NCBI Taxonomy" id="410659"/>
    <lineage>
        <taxon>unclassified sequences</taxon>
        <taxon>metagenomes</taxon>
        <taxon>ecological metagenomes</taxon>
    </lineage>
</organism>
<dbReference type="InterPro" id="IPR007404">
    <property type="entry name" value="YdjM-like"/>
</dbReference>
<evidence type="ECO:0000256" key="1">
    <source>
        <dbReference type="SAM" id="Phobius"/>
    </source>
</evidence>
<keyword evidence="2" id="KW-0378">Hydrolase</keyword>
<reference evidence="2" key="2">
    <citation type="journal article" date="2014" name="ISME J.">
        <title>Microbial stratification in low pH oxic and suboxic macroscopic growths along an acid mine drainage.</title>
        <authorList>
            <person name="Mendez-Garcia C."/>
            <person name="Mesa V."/>
            <person name="Sprenger R.R."/>
            <person name="Richter M."/>
            <person name="Diez M.S."/>
            <person name="Solano J."/>
            <person name="Bargiela R."/>
            <person name="Golyshina O.V."/>
            <person name="Manteca A."/>
            <person name="Ramos J.L."/>
            <person name="Gallego J.R."/>
            <person name="Llorente I."/>
            <person name="Martins Dos Santos V.A."/>
            <person name="Jensen O.N."/>
            <person name="Pelaez A.I."/>
            <person name="Sanchez J."/>
            <person name="Ferrer M."/>
        </authorList>
    </citation>
    <scope>NUCLEOTIDE SEQUENCE</scope>
</reference>